<dbReference type="AlphaFoldDB" id="A0A8K0K8Q7"/>
<accession>A0A8K0K8Q7</accession>
<name>A0A8K0K8Q7_LADFU</name>
<evidence type="ECO:0000313" key="2">
    <source>
        <dbReference type="EMBL" id="KAG8230574.1"/>
    </source>
</evidence>
<dbReference type="EMBL" id="KZ308498">
    <property type="protein sequence ID" value="KAG8230574.1"/>
    <property type="molecule type" value="Genomic_DNA"/>
</dbReference>
<proteinExistence type="predicted"/>
<keyword evidence="3" id="KW-1185">Reference proteome</keyword>
<sequence>MASVSRSLGSMASITIQTIEVEQLPALIIVMRARSVTEIFTVIHGSVSVHELLPSLIQAVDVFEQQQQLEIKEEEERAARELVKREQDEAYFASLEADRQVI</sequence>
<evidence type="ECO:0000259" key="1">
    <source>
        <dbReference type="Pfam" id="PF21021"/>
    </source>
</evidence>
<protein>
    <recommendedName>
        <fullName evidence="1">Fas-associated factor 1/2-like UAS domain-containing protein</fullName>
    </recommendedName>
</protein>
<dbReference type="InterPro" id="IPR049483">
    <property type="entry name" value="FAF1_2-like_UAS"/>
</dbReference>
<organism evidence="2 3">
    <name type="scientific">Ladona fulva</name>
    <name type="common">Scarce chaser dragonfly</name>
    <name type="synonym">Libellula fulva</name>
    <dbReference type="NCBI Taxonomy" id="123851"/>
    <lineage>
        <taxon>Eukaryota</taxon>
        <taxon>Metazoa</taxon>
        <taxon>Ecdysozoa</taxon>
        <taxon>Arthropoda</taxon>
        <taxon>Hexapoda</taxon>
        <taxon>Insecta</taxon>
        <taxon>Pterygota</taxon>
        <taxon>Palaeoptera</taxon>
        <taxon>Odonata</taxon>
        <taxon>Epiprocta</taxon>
        <taxon>Anisoptera</taxon>
        <taxon>Libelluloidea</taxon>
        <taxon>Libellulidae</taxon>
        <taxon>Ladona</taxon>
    </lineage>
</organism>
<comment type="caution">
    <text evidence="2">The sequence shown here is derived from an EMBL/GenBank/DDBJ whole genome shotgun (WGS) entry which is preliminary data.</text>
</comment>
<dbReference type="Gene3D" id="3.40.30.10">
    <property type="entry name" value="Glutaredoxin"/>
    <property type="match status" value="1"/>
</dbReference>
<reference evidence="2" key="1">
    <citation type="submission" date="2013-04" db="EMBL/GenBank/DDBJ databases">
        <authorList>
            <person name="Qu J."/>
            <person name="Murali S.C."/>
            <person name="Bandaranaike D."/>
            <person name="Bellair M."/>
            <person name="Blankenburg K."/>
            <person name="Chao H."/>
            <person name="Dinh H."/>
            <person name="Doddapaneni H."/>
            <person name="Downs B."/>
            <person name="Dugan-Rocha S."/>
            <person name="Elkadiri S."/>
            <person name="Gnanaolivu R.D."/>
            <person name="Hernandez B."/>
            <person name="Javaid M."/>
            <person name="Jayaseelan J.C."/>
            <person name="Lee S."/>
            <person name="Li M."/>
            <person name="Ming W."/>
            <person name="Munidasa M."/>
            <person name="Muniz J."/>
            <person name="Nguyen L."/>
            <person name="Ongeri F."/>
            <person name="Osuji N."/>
            <person name="Pu L.-L."/>
            <person name="Puazo M."/>
            <person name="Qu C."/>
            <person name="Quiroz J."/>
            <person name="Raj R."/>
            <person name="Weissenberger G."/>
            <person name="Xin Y."/>
            <person name="Zou X."/>
            <person name="Han Y."/>
            <person name="Richards S."/>
            <person name="Worley K."/>
            <person name="Muzny D."/>
            <person name="Gibbs R."/>
        </authorList>
    </citation>
    <scope>NUCLEOTIDE SEQUENCE</scope>
    <source>
        <strain evidence="2">Sampled in the wild</strain>
    </source>
</reference>
<gene>
    <name evidence="2" type="ORF">J437_LFUL004487</name>
</gene>
<reference evidence="2" key="2">
    <citation type="submission" date="2017-10" db="EMBL/GenBank/DDBJ databases">
        <title>Ladona fulva Genome sequencing and assembly.</title>
        <authorList>
            <person name="Murali S."/>
            <person name="Richards S."/>
            <person name="Bandaranaike D."/>
            <person name="Bellair M."/>
            <person name="Blankenburg K."/>
            <person name="Chao H."/>
            <person name="Dinh H."/>
            <person name="Doddapaneni H."/>
            <person name="Dugan-Rocha S."/>
            <person name="Elkadiri S."/>
            <person name="Gnanaolivu R."/>
            <person name="Hernandez B."/>
            <person name="Skinner E."/>
            <person name="Javaid M."/>
            <person name="Lee S."/>
            <person name="Li M."/>
            <person name="Ming W."/>
            <person name="Munidasa M."/>
            <person name="Muniz J."/>
            <person name="Nguyen L."/>
            <person name="Hughes D."/>
            <person name="Osuji N."/>
            <person name="Pu L.-L."/>
            <person name="Puazo M."/>
            <person name="Qu C."/>
            <person name="Quiroz J."/>
            <person name="Raj R."/>
            <person name="Weissenberger G."/>
            <person name="Xin Y."/>
            <person name="Zou X."/>
            <person name="Han Y."/>
            <person name="Worley K."/>
            <person name="Muzny D."/>
            <person name="Gibbs R."/>
        </authorList>
    </citation>
    <scope>NUCLEOTIDE SEQUENCE</scope>
    <source>
        <strain evidence="2">Sampled in the wild</strain>
    </source>
</reference>
<dbReference type="Proteomes" id="UP000792457">
    <property type="component" value="Unassembled WGS sequence"/>
</dbReference>
<evidence type="ECO:0000313" key="3">
    <source>
        <dbReference type="Proteomes" id="UP000792457"/>
    </source>
</evidence>
<dbReference type="OrthoDB" id="1920064at2759"/>
<feature type="domain" description="Fas-associated factor 1/2-like UAS" evidence="1">
    <location>
        <begin position="2"/>
        <end position="58"/>
    </location>
</feature>
<dbReference type="Pfam" id="PF21021">
    <property type="entry name" value="FAF1"/>
    <property type="match status" value="1"/>
</dbReference>